<dbReference type="HOGENOM" id="CLU_040186_0_0_1"/>
<dbReference type="GO" id="GO:0005794">
    <property type="term" value="C:Golgi apparatus"/>
    <property type="evidence" value="ECO:0007669"/>
    <property type="project" value="TreeGrafter"/>
</dbReference>
<name>M5FUF7_DACPD</name>
<keyword evidence="8" id="KW-1185">Reference proteome</keyword>
<protein>
    <recommendedName>
        <fullName evidence="6">GDT1 family protein</fullName>
    </recommendedName>
</protein>
<evidence type="ECO:0000256" key="4">
    <source>
        <dbReference type="ARBA" id="ARBA00022989"/>
    </source>
</evidence>
<evidence type="ECO:0000256" key="3">
    <source>
        <dbReference type="ARBA" id="ARBA00022692"/>
    </source>
</evidence>
<evidence type="ECO:0000256" key="2">
    <source>
        <dbReference type="ARBA" id="ARBA00009190"/>
    </source>
</evidence>
<evidence type="ECO:0000256" key="1">
    <source>
        <dbReference type="ARBA" id="ARBA00004141"/>
    </source>
</evidence>
<dbReference type="AlphaFoldDB" id="M5FUF7"/>
<dbReference type="PANTHER" id="PTHR12608:SF1">
    <property type="entry name" value="TRANSMEMBRANE PROTEIN 165"/>
    <property type="match status" value="1"/>
</dbReference>
<dbReference type="Proteomes" id="UP000030653">
    <property type="component" value="Unassembled WGS sequence"/>
</dbReference>
<feature type="transmembrane region" description="Helical" evidence="6">
    <location>
        <begin position="231"/>
        <end position="248"/>
    </location>
</feature>
<comment type="subcellular location">
    <subcellularLocation>
        <location evidence="1 6">Membrane</location>
        <topology evidence="1 6">Multi-pass membrane protein</topology>
    </subcellularLocation>
</comment>
<evidence type="ECO:0000256" key="5">
    <source>
        <dbReference type="ARBA" id="ARBA00023136"/>
    </source>
</evidence>
<feature type="transmembrane region" description="Helical" evidence="6">
    <location>
        <begin position="159"/>
        <end position="178"/>
    </location>
</feature>
<dbReference type="GO" id="GO:0032468">
    <property type="term" value="P:Golgi calcium ion homeostasis"/>
    <property type="evidence" value="ECO:0007669"/>
    <property type="project" value="TreeGrafter"/>
</dbReference>
<dbReference type="InterPro" id="IPR049555">
    <property type="entry name" value="GDT1-like_CS"/>
</dbReference>
<dbReference type="GO" id="GO:0032472">
    <property type="term" value="P:Golgi calcium ion transport"/>
    <property type="evidence" value="ECO:0007669"/>
    <property type="project" value="TreeGrafter"/>
</dbReference>
<evidence type="ECO:0000313" key="8">
    <source>
        <dbReference type="Proteomes" id="UP000030653"/>
    </source>
</evidence>
<feature type="transmembrane region" description="Helical" evidence="6">
    <location>
        <begin position="198"/>
        <end position="219"/>
    </location>
</feature>
<dbReference type="OrthoDB" id="442680at2759"/>
<dbReference type="GO" id="GO:0000329">
    <property type="term" value="C:fungal-type vacuole membrane"/>
    <property type="evidence" value="ECO:0007669"/>
    <property type="project" value="TreeGrafter"/>
</dbReference>
<gene>
    <name evidence="7" type="ORF">DACRYDRAFT_56804</name>
</gene>
<dbReference type="GO" id="GO:0015085">
    <property type="term" value="F:calcium ion transmembrane transporter activity"/>
    <property type="evidence" value="ECO:0007669"/>
    <property type="project" value="TreeGrafter"/>
</dbReference>
<dbReference type="GeneID" id="63690459"/>
<dbReference type="EMBL" id="JH795871">
    <property type="protein sequence ID" value="EJT99109.1"/>
    <property type="molecule type" value="Genomic_DNA"/>
</dbReference>
<dbReference type="PROSITE" id="PS01214">
    <property type="entry name" value="UPF0016"/>
    <property type="match status" value="1"/>
</dbReference>
<dbReference type="PANTHER" id="PTHR12608">
    <property type="entry name" value="TRANSMEMBRANE PROTEIN HTP-1 RELATED"/>
    <property type="match status" value="1"/>
</dbReference>
<reference evidence="7 8" key="1">
    <citation type="journal article" date="2012" name="Science">
        <title>The Paleozoic origin of enzymatic lignin decomposition reconstructed from 31 fungal genomes.</title>
        <authorList>
            <person name="Floudas D."/>
            <person name="Binder M."/>
            <person name="Riley R."/>
            <person name="Barry K."/>
            <person name="Blanchette R.A."/>
            <person name="Henrissat B."/>
            <person name="Martinez A.T."/>
            <person name="Otillar R."/>
            <person name="Spatafora J.W."/>
            <person name="Yadav J.S."/>
            <person name="Aerts A."/>
            <person name="Benoit I."/>
            <person name="Boyd A."/>
            <person name="Carlson A."/>
            <person name="Copeland A."/>
            <person name="Coutinho P.M."/>
            <person name="de Vries R.P."/>
            <person name="Ferreira P."/>
            <person name="Findley K."/>
            <person name="Foster B."/>
            <person name="Gaskell J."/>
            <person name="Glotzer D."/>
            <person name="Gorecki P."/>
            <person name="Heitman J."/>
            <person name="Hesse C."/>
            <person name="Hori C."/>
            <person name="Igarashi K."/>
            <person name="Jurgens J.A."/>
            <person name="Kallen N."/>
            <person name="Kersten P."/>
            <person name="Kohler A."/>
            <person name="Kuees U."/>
            <person name="Kumar T.K.A."/>
            <person name="Kuo A."/>
            <person name="LaButti K."/>
            <person name="Larrondo L.F."/>
            <person name="Lindquist E."/>
            <person name="Ling A."/>
            <person name="Lombard V."/>
            <person name="Lucas S."/>
            <person name="Lundell T."/>
            <person name="Martin R."/>
            <person name="McLaughlin D.J."/>
            <person name="Morgenstern I."/>
            <person name="Morin E."/>
            <person name="Murat C."/>
            <person name="Nagy L.G."/>
            <person name="Nolan M."/>
            <person name="Ohm R.A."/>
            <person name="Patyshakuliyeva A."/>
            <person name="Rokas A."/>
            <person name="Ruiz-Duenas F.J."/>
            <person name="Sabat G."/>
            <person name="Salamov A."/>
            <person name="Samejima M."/>
            <person name="Schmutz J."/>
            <person name="Slot J.C."/>
            <person name="St John F."/>
            <person name="Stenlid J."/>
            <person name="Sun H."/>
            <person name="Sun S."/>
            <person name="Syed K."/>
            <person name="Tsang A."/>
            <person name="Wiebenga A."/>
            <person name="Young D."/>
            <person name="Pisabarro A."/>
            <person name="Eastwood D.C."/>
            <person name="Martin F."/>
            <person name="Cullen D."/>
            <person name="Grigoriev I.V."/>
            <person name="Hibbett D.S."/>
        </authorList>
    </citation>
    <scope>NUCLEOTIDE SEQUENCE [LARGE SCALE GENOMIC DNA]</scope>
    <source>
        <strain evidence="7 8">DJM-731 SS1</strain>
    </source>
</reference>
<feature type="transmembrane region" description="Helical" evidence="6">
    <location>
        <begin position="75"/>
        <end position="92"/>
    </location>
</feature>
<dbReference type="GO" id="GO:0005384">
    <property type="term" value="F:manganese ion transmembrane transporter activity"/>
    <property type="evidence" value="ECO:0007669"/>
    <property type="project" value="TreeGrafter"/>
</dbReference>
<evidence type="ECO:0000256" key="6">
    <source>
        <dbReference type="RuleBase" id="RU365102"/>
    </source>
</evidence>
<dbReference type="STRING" id="1858805.M5FUF7"/>
<organism evidence="7 8">
    <name type="scientific">Dacryopinax primogenitus (strain DJM 731)</name>
    <name type="common">Brown rot fungus</name>
    <dbReference type="NCBI Taxonomy" id="1858805"/>
    <lineage>
        <taxon>Eukaryota</taxon>
        <taxon>Fungi</taxon>
        <taxon>Dikarya</taxon>
        <taxon>Basidiomycota</taxon>
        <taxon>Agaricomycotina</taxon>
        <taxon>Dacrymycetes</taxon>
        <taxon>Dacrymycetales</taxon>
        <taxon>Dacrymycetaceae</taxon>
        <taxon>Dacryopinax</taxon>
    </lineage>
</organism>
<keyword evidence="4 6" id="KW-1133">Transmembrane helix</keyword>
<evidence type="ECO:0000313" key="7">
    <source>
        <dbReference type="EMBL" id="EJT99109.1"/>
    </source>
</evidence>
<keyword evidence="3 6" id="KW-0812">Transmembrane</keyword>
<dbReference type="RefSeq" id="XP_040626007.1">
    <property type="nucleotide sequence ID" value="XM_040775397.1"/>
</dbReference>
<feature type="transmembrane region" description="Helical" evidence="6">
    <location>
        <begin position="12"/>
        <end position="35"/>
    </location>
</feature>
<proteinExistence type="inferred from homology"/>
<dbReference type="Pfam" id="PF01169">
    <property type="entry name" value="GDT1"/>
    <property type="match status" value="2"/>
</dbReference>
<accession>M5FUF7</accession>
<dbReference type="OMA" id="ILGHAIC"/>
<dbReference type="InterPro" id="IPR001727">
    <property type="entry name" value="GDT1-like"/>
</dbReference>
<comment type="similarity">
    <text evidence="2 6">Belongs to the GDT1 family.</text>
</comment>
<keyword evidence="5 6" id="KW-0472">Membrane</keyword>
<sequence length="280" mass="29160">MGAGSEGELRALGQAFMMIIVSEIGDKTFLIAAILAMRHPRWTVFLGAFGSLVVMSLLSAELGHLLPALFIPHRWTHALAALLFLVFGARMAKEGWEMPSGAGKIKEEMGEVELELAKSGDGADVLPYSATHPGAEEEAVGGGGMDTQGTGFKEGAANLARLVFGPVFVQSFVLTFLAEWGDRSQIATVALGAAHNVYIVTLGTVIGHSACTALAVLGGRYLSTKISVKHITLGGAALFGIFGIMYAYEAWVGAPLIIPDLPGSVPGVGDAAEALPGVVR</sequence>
<feature type="transmembrane region" description="Helical" evidence="6">
    <location>
        <begin position="42"/>
        <end position="63"/>
    </location>
</feature>